<dbReference type="RefSeq" id="WP_207346968.1">
    <property type="nucleotide sequence ID" value="NZ_CP076456.1"/>
</dbReference>
<dbReference type="Proteomes" id="UP000680588">
    <property type="component" value="Chromosome"/>
</dbReference>
<accession>A0A975PCR4</accession>
<protein>
    <recommendedName>
        <fullName evidence="4">LGFP repeat-containing protein</fullName>
    </recommendedName>
</protein>
<dbReference type="InterPro" id="IPR013207">
    <property type="entry name" value="LGFP"/>
</dbReference>
<feature type="region of interest" description="Disordered" evidence="1">
    <location>
        <begin position="1"/>
        <end position="27"/>
    </location>
</feature>
<sequence>MRQNTDPISGGGKLDVRQTPDVATRPLRQDGRIKEKYDALGGVAALGEPVDKTIGQIWTLPDGKCICYDDHSSAAYLVHGAIYQKWVEVGGLNYGAPSTDELPTPDGVGRFNHFNGGTASIYWTPETGAHAIYGDIRKLWSELGWETSYLGYPTSDEQNFPEGGRANSFQHGDICWWPDTGAKHLGDVVLHFTGFYCFRETGEDAGTGADETYAVLGVFTPVGQNRVTTRVYEGVNSNHSQPDSIELWRGRPYGMEINIHLMEHDFGDVSEDRKNMEEAFRMAHDEGVKALKSIPVVGPIVAVAADALLGKVVPELGGAFFDLFDLGDDTIGRTNMRVSARDMVLTATRPEGNSEFHGIGYRIESPFLNGNGGSYKLYFGLVPA</sequence>
<organism evidence="2 3">
    <name type="scientific">Arthrobacter sunyaminii</name>
    <dbReference type="NCBI Taxonomy" id="2816859"/>
    <lineage>
        <taxon>Bacteria</taxon>
        <taxon>Bacillati</taxon>
        <taxon>Actinomycetota</taxon>
        <taxon>Actinomycetes</taxon>
        <taxon>Micrococcales</taxon>
        <taxon>Micrococcaceae</taxon>
        <taxon>Arthrobacter</taxon>
    </lineage>
</organism>
<keyword evidence="3" id="KW-1185">Reference proteome</keyword>
<dbReference type="EMBL" id="CP076456">
    <property type="protein sequence ID" value="QWQ34958.1"/>
    <property type="molecule type" value="Genomic_DNA"/>
</dbReference>
<proteinExistence type="predicted"/>
<dbReference type="KEGG" id="asun:KG104_10435"/>
<name>A0A975PCR4_9MICC</name>
<evidence type="ECO:0000256" key="1">
    <source>
        <dbReference type="SAM" id="MobiDB-lite"/>
    </source>
</evidence>
<dbReference type="Pfam" id="PF08310">
    <property type="entry name" value="LGFP"/>
    <property type="match status" value="2"/>
</dbReference>
<evidence type="ECO:0000313" key="3">
    <source>
        <dbReference type="Proteomes" id="UP000680588"/>
    </source>
</evidence>
<evidence type="ECO:0000313" key="2">
    <source>
        <dbReference type="EMBL" id="QWQ34958.1"/>
    </source>
</evidence>
<reference evidence="2" key="1">
    <citation type="submission" date="2021-06" db="EMBL/GenBank/DDBJ databases">
        <title>Novel species in genus Arthrobacter.</title>
        <authorList>
            <person name="Zhang G."/>
        </authorList>
    </citation>
    <scope>NUCLEOTIDE SEQUENCE</scope>
    <source>
        <strain evidence="2">Zg-ZUI122</strain>
    </source>
</reference>
<evidence type="ECO:0008006" key="4">
    <source>
        <dbReference type="Google" id="ProtNLM"/>
    </source>
</evidence>
<gene>
    <name evidence="2" type="ORF">KG104_10435</name>
</gene>
<dbReference type="AlphaFoldDB" id="A0A975PCR4"/>